<dbReference type="Proteomes" id="UP000029448">
    <property type="component" value="Unassembled WGS sequence"/>
</dbReference>
<evidence type="ECO:0000313" key="6">
    <source>
        <dbReference type="EMBL" id="KGB20746.1"/>
    </source>
</evidence>
<evidence type="ECO:0000313" key="7">
    <source>
        <dbReference type="Proteomes" id="UP000029448"/>
    </source>
</evidence>
<evidence type="ECO:0000256" key="5">
    <source>
        <dbReference type="SAM" id="Phobius"/>
    </source>
</evidence>
<feature type="transmembrane region" description="Helical" evidence="5">
    <location>
        <begin position="45"/>
        <end position="63"/>
    </location>
</feature>
<dbReference type="InterPro" id="IPR023380">
    <property type="entry name" value="DsbB-like_sf"/>
</dbReference>
<evidence type="ECO:0000256" key="3">
    <source>
        <dbReference type="ARBA" id="ARBA00022989"/>
    </source>
</evidence>
<dbReference type="SUPFAM" id="SSF158442">
    <property type="entry name" value="DsbB-like"/>
    <property type="match status" value="1"/>
</dbReference>
<feature type="transmembrane region" description="Helical" evidence="5">
    <location>
        <begin position="12"/>
        <end position="33"/>
    </location>
</feature>
<sequence length="171" mass="18667">MKAALVNRKMGLFLALAGGLALGVAWWVEHVLQIMPCELCLVERWPWRILILIGIIDIVLPGAAGGPVLWLAVPVLLASVGLAACHAGVEWQWWPSPLPGCHAPHITGRTMAERLASMPLRPSKPCDAPTYLVPGLPLSMSVMGGLYAAAILAVFFIWKRRVARTARRIFY</sequence>
<dbReference type="STRING" id="104102.AtDm6_3525"/>
<dbReference type="GeneID" id="89478841"/>
<dbReference type="Gene3D" id="1.20.1550.10">
    <property type="entry name" value="DsbB-like"/>
    <property type="match status" value="1"/>
</dbReference>
<evidence type="ECO:0000256" key="2">
    <source>
        <dbReference type="ARBA" id="ARBA00022692"/>
    </source>
</evidence>
<reference evidence="6 7" key="1">
    <citation type="submission" date="2014-06" db="EMBL/GenBank/DDBJ databases">
        <title>Functional and comparative genomic analyses of the Drosophila gut microbiota identify candidate symbiosis factors.</title>
        <authorList>
            <person name="Newell P.D."/>
            <person name="Chaston J.M."/>
            <person name="Douglas A.E."/>
        </authorList>
    </citation>
    <scope>NUCLEOTIDE SEQUENCE [LARGE SCALE GENOMIC DNA]</scope>
    <source>
        <strain evidence="6 7">DmCS_006</strain>
    </source>
</reference>
<dbReference type="InterPro" id="IPR003752">
    <property type="entry name" value="DiS_bond_form_DsbB/BdbC"/>
</dbReference>
<dbReference type="GO" id="GO:0016020">
    <property type="term" value="C:membrane"/>
    <property type="evidence" value="ECO:0007669"/>
    <property type="project" value="UniProtKB-SubCell"/>
</dbReference>
<keyword evidence="3 5" id="KW-1133">Transmembrane helix</keyword>
<dbReference type="AlphaFoldDB" id="A0A094ZDQ8"/>
<keyword evidence="2 5" id="KW-0812">Transmembrane</keyword>
<comment type="caution">
    <text evidence="6">The sequence shown here is derived from an EMBL/GenBank/DDBJ whole genome shotgun (WGS) entry which is preliminary data.</text>
</comment>
<proteinExistence type="predicted"/>
<name>A0A094ZDQ8_9PROT</name>
<dbReference type="GO" id="GO:0006457">
    <property type="term" value="P:protein folding"/>
    <property type="evidence" value="ECO:0007669"/>
    <property type="project" value="InterPro"/>
</dbReference>
<accession>A0A094ZDQ8</accession>
<dbReference type="EMBL" id="JOKM01000122">
    <property type="protein sequence ID" value="KGB20746.1"/>
    <property type="molecule type" value="Genomic_DNA"/>
</dbReference>
<organism evidence="6 7">
    <name type="scientific">Acetobacter tropicalis</name>
    <dbReference type="NCBI Taxonomy" id="104102"/>
    <lineage>
        <taxon>Bacteria</taxon>
        <taxon>Pseudomonadati</taxon>
        <taxon>Pseudomonadota</taxon>
        <taxon>Alphaproteobacteria</taxon>
        <taxon>Acetobacterales</taxon>
        <taxon>Acetobacteraceae</taxon>
        <taxon>Acetobacter</taxon>
    </lineage>
</organism>
<keyword evidence="4 5" id="KW-0472">Membrane</keyword>
<dbReference type="GO" id="GO:0015035">
    <property type="term" value="F:protein-disulfide reductase activity"/>
    <property type="evidence" value="ECO:0007669"/>
    <property type="project" value="InterPro"/>
</dbReference>
<evidence type="ECO:0000256" key="4">
    <source>
        <dbReference type="ARBA" id="ARBA00023136"/>
    </source>
</evidence>
<keyword evidence="7" id="KW-1185">Reference proteome</keyword>
<dbReference type="RefSeq" id="WP_187668606.1">
    <property type="nucleotide sequence ID" value="NZ_JACAOJ010000021.1"/>
</dbReference>
<feature type="transmembrane region" description="Helical" evidence="5">
    <location>
        <begin position="138"/>
        <end position="158"/>
    </location>
</feature>
<comment type="subcellular location">
    <subcellularLocation>
        <location evidence="1">Membrane</location>
        <topology evidence="1">Multi-pass membrane protein</topology>
    </subcellularLocation>
</comment>
<dbReference type="PATRIC" id="fig|104102.7.peg.3473"/>
<evidence type="ECO:0000256" key="1">
    <source>
        <dbReference type="ARBA" id="ARBA00004141"/>
    </source>
</evidence>
<dbReference type="Pfam" id="PF02600">
    <property type="entry name" value="DsbB"/>
    <property type="match status" value="1"/>
</dbReference>
<gene>
    <name evidence="6" type="ORF">AtDm6_3525</name>
</gene>
<protein>
    <submittedName>
        <fullName evidence="6">Periplasmic thiol:disulfide oxidoreductase DsbB, required for DsbA reoxidation</fullName>
    </submittedName>
</protein>